<dbReference type="GO" id="GO:0005829">
    <property type="term" value="C:cytosol"/>
    <property type="evidence" value="ECO:0007669"/>
    <property type="project" value="TreeGrafter"/>
</dbReference>
<evidence type="ECO:0000256" key="9">
    <source>
        <dbReference type="NCBIfam" id="TIGR00233"/>
    </source>
</evidence>
<dbReference type="EC" id="6.1.1.2" evidence="2 9"/>
<reference evidence="11 12" key="1">
    <citation type="journal article" date="2016" name="Nat. Commun.">
        <title>Thousands of microbial genomes shed light on interconnected biogeochemical processes in an aquifer system.</title>
        <authorList>
            <person name="Anantharaman K."/>
            <person name="Brown C.T."/>
            <person name="Hug L.A."/>
            <person name="Sharon I."/>
            <person name="Castelle C.J."/>
            <person name="Probst A.J."/>
            <person name="Thomas B.C."/>
            <person name="Singh A."/>
            <person name="Wilkins M.J."/>
            <person name="Karaoz U."/>
            <person name="Brodie E.L."/>
            <person name="Williams K.H."/>
            <person name="Hubbard S.S."/>
            <person name="Banfield J.F."/>
        </authorList>
    </citation>
    <scope>NUCLEOTIDE SEQUENCE [LARGE SCALE GENOMIC DNA]</scope>
</reference>
<protein>
    <recommendedName>
        <fullName evidence="2 9">Tryptophan--tRNA ligase</fullName>
        <ecNumber evidence="2 9">6.1.1.2</ecNumber>
    </recommendedName>
</protein>
<dbReference type="AlphaFoldDB" id="A0A1F5JUP2"/>
<evidence type="ECO:0000256" key="7">
    <source>
        <dbReference type="ARBA" id="ARBA00023146"/>
    </source>
</evidence>
<evidence type="ECO:0000256" key="3">
    <source>
        <dbReference type="ARBA" id="ARBA00022598"/>
    </source>
</evidence>
<dbReference type="InterPro" id="IPR050203">
    <property type="entry name" value="Trp-tRNA_synthetase"/>
</dbReference>
<sequence>MIEAQNLQIPKAGVKRVLTGMRTTGELHLGHYVGALKEWKRIQDEGRYDCFFLLADVQALTTHAEKPELLAKSVVSVVKDWLSVGLDPNDPNIHFVQQSMVPERYELSGLLMMIAKSAEVFRNPTLKSEIGSDKNPTMGFMAYPVDQVADICMVSPTPPRSGDEVLVPVGEDQIPHLEYSRVLARRFNHDYGDVFVPCSPLVGEVGRLVGTDGKEKMSKSMGNVINLSDSEVVVNDRVMKMFTDPNHKTVNDPGDTENNPVFIYLRAFDPNKDEVAELTEHYQRGGLGDVAVKRILAQRINEMLDPIRERRSQWEGRDLREIVVDGTEAARIVSRPVVEAVREKMHLGYPD</sequence>
<comment type="catalytic activity">
    <reaction evidence="8">
        <text>tRNA(Trp) + L-tryptophan + ATP = L-tryptophyl-tRNA(Trp) + AMP + diphosphate + H(+)</text>
        <dbReference type="Rhea" id="RHEA:24080"/>
        <dbReference type="Rhea" id="RHEA-COMP:9671"/>
        <dbReference type="Rhea" id="RHEA-COMP:9705"/>
        <dbReference type="ChEBI" id="CHEBI:15378"/>
        <dbReference type="ChEBI" id="CHEBI:30616"/>
        <dbReference type="ChEBI" id="CHEBI:33019"/>
        <dbReference type="ChEBI" id="CHEBI:57912"/>
        <dbReference type="ChEBI" id="CHEBI:78442"/>
        <dbReference type="ChEBI" id="CHEBI:78535"/>
        <dbReference type="ChEBI" id="CHEBI:456215"/>
        <dbReference type="EC" id="6.1.1.2"/>
    </reaction>
</comment>
<dbReference type="EMBL" id="MFCV01000028">
    <property type="protein sequence ID" value="OGE32325.1"/>
    <property type="molecule type" value="Genomic_DNA"/>
</dbReference>
<dbReference type="FunFam" id="1.10.240.10:FF:000005">
    <property type="entry name" value="Tryptophan--tRNA ligase"/>
    <property type="match status" value="1"/>
</dbReference>
<evidence type="ECO:0000256" key="5">
    <source>
        <dbReference type="ARBA" id="ARBA00022840"/>
    </source>
</evidence>
<evidence type="ECO:0000256" key="1">
    <source>
        <dbReference type="ARBA" id="ARBA00005594"/>
    </source>
</evidence>
<comment type="caution">
    <text evidence="11">The sequence shown here is derived from an EMBL/GenBank/DDBJ whole genome shotgun (WGS) entry which is preliminary data.</text>
</comment>
<dbReference type="SUPFAM" id="SSF52374">
    <property type="entry name" value="Nucleotidylyl transferase"/>
    <property type="match status" value="1"/>
</dbReference>
<dbReference type="InterPro" id="IPR002305">
    <property type="entry name" value="aa-tRNA-synth_Ic"/>
</dbReference>
<dbReference type="GO" id="GO:0006436">
    <property type="term" value="P:tryptophanyl-tRNA aminoacylation"/>
    <property type="evidence" value="ECO:0007669"/>
    <property type="project" value="UniProtKB-UniRule"/>
</dbReference>
<evidence type="ECO:0000256" key="2">
    <source>
        <dbReference type="ARBA" id="ARBA00013161"/>
    </source>
</evidence>
<keyword evidence="4 10" id="KW-0547">Nucleotide-binding</keyword>
<accession>A0A1F5JUP2</accession>
<evidence type="ECO:0000256" key="10">
    <source>
        <dbReference type="RuleBase" id="RU363036"/>
    </source>
</evidence>
<dbReference type="NCBIfam" id="TIGR00233">
    <property type="entry name" value="trpS"/>
    <property type="match status" value="1"/>
</dbReference>
<dbReference type="GO" id="GO:0004830">
    <property type="term" value="F:tryptophan-tRNA ligase activity"/>
    <property type="evidence" value="ECO:0007669"/>
    <property type="project" value="UniProtKB-UniRule"/>
</dbReference>
<evidence type="ECO:0000256" key="4">
    <source>
        <dbReference type="ARBA" id="ARBA00022741"/>
    </source>
</evidence>
<dbReference type="Gene3D" id="1.10.240.10">
    <property type="entry name" value="Tyrosyl-Transfer RNA Synthetase"/>
    <property type="match status" value="1"/>
</dbReference>
<dbReference type="CDD" id="cd00806">
    <property type="entry name" value="TrpRS_core"/>
    <property type="match status" value="1"/>
</dbReference>
<dbReference type="PANTHER" id="PTHR43766">
    <property type="entry name" value="TRYPTOPHAN--TRNA LIGASE, MITOCHONDRIAL"/>
    <property type="match status" value="1"/>
</dbReference>
<dbReference type="STRING" id="1797768.A3C59_02930"/>
<dbReference type="InterPro" id="IPR014729">
    <property type="entry name" value="Rossmann-like_a/b/a_fold"/>
</dbReference>
<name>A0A1F5JUP2_9BACT</name>
<evidence type="ECO:0000256" key="8">
    <source>
        <dbReference type="ARBA" id="ARBA00049929"/>
    </source>
</evidence>
<gene>
    <name evidence="11" type="ORF">A3C59_02930</name>
</gene>
<dbReference type="Pfam" id="PF00579">
    <property type="entry name" value="tRNA-synt_1b"/>
    <property type="match status" value="1"/>
</dbReference>
<dbReference type="PRINTS" id="PR01039">
    <property type="entry name" value="TRNASYNTHTRP"/>
</dbReference>
<keyword evidence="7 10" id="KW-0030">Aminoacyl-tRNA synthetase</keyword>
<organism evidence="11 12">
    <name type="scientific">Candidatus Daviesbacteria bacterium RIFCSPHIGHO2_02_FULL_36_13</name>
    <dbReference type="NCBI Taxonomy" id="1797768"/>
    <lineage>
        <taxon>Bacteria</taxon>
        <taxon>Candidatus Daviesiibacteriota</taxon>
    </lineage>
</organism>
<keyword evidence="5 10" id="KW-0067">ATP-binding</keyword>
<dbReference type="PANTHER" id="PTHR43766:SF1">
    <property type="entry name" value="TRYPTOPHAN--TRNA LIGASE, MITOCHONDRIAL"/>
    <property type="match status" value="1"/>
</dbReference>
<proteinExistence type="inferred from homology"/>
<evidence type="ECO:0000313" key="11">
    <source>
        <dbReference type="EMBL" id="OGE32325.1"/>
    </source>
</evidence>
<comment type="similarity">
    <text evidence="1 10">Belongs to the class-I aminoacyl-tRNA synthetase family.</text>
</comment>
<evidence type="ECO:0000256" key="6">
    <source>
        <dbReference type="ARBA" id="ARBA00022917"/>
    </source>
</evidence>
<dbReference type="Proteomes" id="UP000176902">
    <property type="component" value="Unassembled WGS sequence"/>
</dbReference>
<keyword evidence="6 10" id="KW-0648">Protein biosynthesis</keyword>
<dbReference type="GO" id="GO:0005524">
    <property type="term" value="F:ATP binding"/>
    <property type="evidence" value="ECO:0007669"/>
    <property type="project" value="UniProtKB-KW"/>
</dbReference>
<keyword evidence="3 10" id="KW-0436">Ligase</keyword>
<dbReference type="Gene3D" id="3.40.50.620">
    <property type="entry name" value="HUPs"/>
    <property type="match status" value="1"/>
</dbReference>
<dbReference type="InterPro" id="IPR002306">
    <property type="entry name" value="Trp-tRNA-ligase"/>
</dbReference>
<evidence type="ECO:0000313" key="12">
    <source>
        <dbReference type="Proteomes" id="UP000176902"/>
    </source>
</evidence>